<protein>
    <submittedName>
        <fullName evidence="13">Colicin I receptor</fullName>
    </submittedName>
</protein>
<keyword evidence="10" id="KW-0732">Signal</keyword>
<evidence type="ECO:0000313" key="13">
    <source>
        <dbReference type="EMBL" id="ALO17352.1"/>
    </source>
</evidence>
<dbReference type="Gene3D" id="2.170.130.10">
    <property type="entry name" value="TonB-dependent receptor, plug domain"/>
    <property type="match status" value="1"/>
</dbReference>
<evidence type="ECO:0000259" key="11">
    <source>
        <dbReference type="Pfam" id="PF00593"/>
    </source>
</evidence>
<dbReference type="GO" id="GO:0015344">
    <property type="term" value="F:siderophore uptake transmembrane transporter activity"/>
    <property type="evidence" value="ECO:0007669"/>
    <property type="project" value="TreeGrafter"/>
</dbReference>
<feature type="domain" description="TonB-dependent receptor plug" evidence="12">
    <location>
        <begin position="121"/>
        <end position="226"/>
    </location>
</feature>
<keyword evidence="4 8" id="KW-0812">Transmembrane</keyword>
<evidence type="ECO:0000256" key="4">
    <source>
        <dbReference type="ARBA" id="ARBA00022692"/>
    </source>
</evidence>
<evidence type="ECO:0000256" key="3">
    <source>
        <dbReference type="ARBA" id="ARBA00022452"/>
    </source>
</evidence>
<dbReference type="AlphaFoldDB" id="A0A0S2I4K8"/>
<dbReference type="PANTHER" id="PTHR30069">
    <property type="entry name" value="TONB-DEPENDENT OUTER MEMBRANE RECEPTOR"/>
    <property type="match status" value="1"/>
</dbReference>
<dbReference type="InterPro" id="IPR012910">
    <property type="entry name" value="Plug_dom"/>
</dbReference>
<dbReference type="OrthoDB" id="9760333at2"/>
<dbReference type="PROSITE" id="PS52016">
    <property type="entry name" value="TONB_DEPENDENT_REC_3"/>
    <property type="match status" value="1"/>
</dbReference>
<keyword evidence="2 8" id="KW-0813">Transport</keyword>
<feature type="chain" id="PRO_5006599661" evidence="10">
    <location>
        <begin position="20"/>
        <end position="796"/>
    </location>
</feature>
<name>A0A0S2I4K8_9BACT</name>
<evidence type="ECO:0000256" key="10">
    <source>
        <dbReference type="SAM" id="SignalP"/>
    </source>
</evidence>
<dbReference type="PANTHER" id="PTHR30069:SF57">
    <property type="entry name" value="TONB-DEPENDENT RECEPTOR"/>
    <property type="match status" value="1"/>
</dbReference>
<keyword evidence="6 8" id="KW-0472">Membrane</keyword>
<reference evidence="13 14" key="1">
    <citation type="submission" date="2015-11" db="EMBL/GenBank/DDBJ databases">
        <title>Description and complete genome sequence of a novel strain predominating in hypersaline microbial mats and representing a new family of the Bacteriodetes phylum.</title>
        <authorList>
            <person name="Spring S."/>
            <person name="Bunk B."/>
            <person name="Sproer C."/>
            <person name="Klenk H.-P."/>
        </authorList>
    </citation>
    <scope>NUCLEOTIDE SEQUENCE [LARGE SCALE GENOMIC DNA]</scope>
    <source>
        <strain evidence="13 14">L21-Spi-D4</strain>
    </source>
</reference>
<dbReference type="Proteomes" id="UP000064893">
    <property type="component" value="Chromosome"/>
</dbReference>
<dbReference type="RefSeq" id="WP_057954635.1">
    <property type="nucleotide sequence ID" value="NZ_CP013118.1"/>
</dbReference>
<keyword evidence="7 8" id="KW-0998">Cell outer membrane</keyword>
<dbReference type="InterPro" id="IPR037066">
    <property type="entry name" value="Plug_dom_sf"/>
</dbReference>
<dbReference type="KEGG" id="blq:L21SP5_03757"/>
<comment type="subcellular location">
    <subcellularLocation>
        <location evidence="1 8">Cell outer membrane</location>
        <topology evidence="1 8">Multi-pass membrane protein</topology>
    </subcellularLocation>
</comment>
<evidence type="ECO:0000313" key="14">
    <source>
        <dbReference type="Proteomes" id="UP000064893"/>
    </source>
</evidence>
<keyword evidence="3 8" id="KW-1134">Transmembrane beta strand</keyword>
<dbReference type="InterPro" id="IPR036942">
    <property type="entry name" value="Beta-barrel_TonB_sf"/>
</dbReference>
<sequence length="796" mass="88656" precursor="true">MKKIALFLITSIFYFSAFAQHSDANIFGDVQSEGEHVPFATIYIEGTTIGTATDETGHYYFIDLPEGELVIVAKAIGYKTQKKTITVVHDKTLEVNFELERDVMALDEVVVTGTKTFKRITDAPVIVNLLDKKTINAVQACNISEGLKFQPGLRVETDCQTCNYTQLRMNGLGGGYSQILINGRPVFSPLIGLYGMEQIPANMVDRIEVVRGGGSALYGSSAIGGTVNVITQMPQRNTYDISYTSHSINGRAMDNVLSGNVSMVTRQRNAGVVLYVNNRYREAYDHTGLTLNTDGSLTEERDGYSELPELRSNSFGANMFFKPTPNQKIEVNFSSIHEYRYGGEITDKTAHLALQSEERTHDILMGGIDYQINFNEDNSSFIAYFAGQNTDRDHYTGLYPVLGDYSEEPDPQVALEEALDEHLTNPPYGTTDNTTLQGGLQINHRLNDFFGETNVLTGGIEHKYDDVVDSIPAYEYGTNQQTNNAAVYLQSDWNIGQGFTLLLGARADKHNLVDNVIVSPRISLMYKYRDYTQLRLTWGTGFRAPQAFDADMHIAFAGGGISRIILGDDLKEERSNSISGSINFDYPEAKYILGFTLEGFYTKLDDAFYLQPIGGDALGEVFEKRNGPGATVQGATIELRANYNKQAQIEGGFTFQSSLHDEAVENIDGLPAKKKFLRTPEAYGYVVLTYTPNDRWDASINTVYTGEMLHAKFSPDPDILADEYRTSDPFTEISIKVGHTIPIKTLDSGIEIYAGVKNITNNFQDDFDNYRNRDSNYMYGPALPRTFYVGVKLKSF</sequence>
<keyword evidence="13" id="KW-0675">Receptor</keyword>
<dbReference type="Pfam" id="PF07715">
    <property type="entry name" value="Plug"/>
    <property type="match status" value="1"/>
</dbReference>
<comment type="similarity">
    <text evidence="8 9">Belongs to the TonB-dependent receptor family.</text>
</comment>
<evidence type="ECO:0000256" key="9">
    <source>
        <dbReference type="RuleBase" id="RU003357"/>
    </source>
</evidence>
<evidence type="ECO:0000256" key="2">
    <source>
        <dbReference type="ARBA" id="ARBA00022448"/>
    </source>
</evidence>
<evidence type="ECO:0000256" key="8">
    <source>
        <dbReference type="PROSITE-ProRule" id="PRU01360"/>
    </source>
</evidence>
<evidence type="ECO:0000256" key="5">
    <source>
        <dbReference type="ARBA" id="ARBA00023077"/>
    </source>
</evidence>
<dbReference type="EMBL" id="CP013118">
    <property type="protein sequence ID" value="ALO17352.1"/>
    <property type="molecule type" value="Genomic_DNA"/>
</dbReference>
<feature type="signal peptide" evidence="10">
    <location>
        <begin position="1"/>
        <end position="19"/>
    </location>
</feature>
<gene>
    <name evidence="13" type="primary">cirA_7</name>
    <name evidence="13" type="ORF">L21SP5_03757</name>
</gene>
<dbReference type="SUPFAM" id="SSF56935">
    <property type="entry name" value="Porins"/>
    <property type="match status" value="1"/>
</dbReference>
<dbReference type="Pfam" id="PF00593">
    <property type="entry name" value="TonB_dep_Rec_b-barrel"/>
    <property type="match status" value="1"/>
</dbReference>
<dbReference type="PATRIC" id="fig|1307839.3.peg.4015"/>
<evidence type="ECO:0000256" key="1">
    <source>
        <dbReference type="ARBA" id="ARBA00004571"/>
    </source>
</evidence>
<feature type="domain" description="TonB-dependent receptor-like beta-barrel" evidence="11">
    <location>
        <begin position="358"/>
        <end position="759"/>
    </location>
</feature>
<dbReference type="GO" id="GO:0044718">
    <property type="term" value="P:siderophore transmembrane transport"/>
    <property type="evidence" value="ECO:0007669"/>
    <property type="project" value="TreeGrafter"/>
</dbReference>
<evidence type="ECO:0000256" key="6">
    <source>
        <dbReference type="ARBA" id="ARBA00023136"/>
    </source>
</evidence>
<proteinExistence type="inferred from homology"/>
<dbReference type="SUPFAM" id="SSF49464">
    <property type="entry name" value="Carboxypeptidase regulatory domain-like"/>
    <property type="match status" value="1"/>
</dbReference>
<dbReference type="InterPro" id="IPR008969">
    <property type="entry name" value="CarboxyPept-like_regulatory"/>
</dbReference>
<dbReference type="InterPro" id="IPR039426">
    <property type="entry name" value="TonB-dep_rcpt-like"/>
</dbReference>
<dbReference type="Pfam" id="PF13715">
    <property type="entry name" value="CarbopepD_reg_2"/>
    <property type="match status" value="1"/>
</dbReference>
<dbReference type="GO" id="GO:0009279">
    <property type="term" value="C:cell outer membrane"/>
    <property type="evidence" value="ECO:0007669"/>
    <property type="project" value="UniProtKB-SubCell"/>
</dbReference>
<dbReference type="InterPro" id="IPR000531">
    <property type="entry name" value="Beta-barrel_TonB"/>
</dbReference>
<keyword evidence="14" id="KW-1185">Reference proteome</keyword>
<keyword evidence="5 9" id="KW-0798">TonB box</keyword>
<dbReference type="Gene3D" id="2.40.170.20">
    <property type="entry name" value="TonB-dependent receptor, beta-barrel domain"/>
    <property type="match status" value="1"/>
</dbReference>
<dbReference type="STRING" id="1307839.L21SP5_03757"/>
<evidence type="ECO:0000259" key="12">
    <source>
        <dbReference type="Pfam" id="PF07715"/>
    </source>
</evidence>
<organism evidence="13 14">
    <name type="scientific">Salinivirga cyanobacteriivorans</name>
    <dbReference type="NCBI Taxonomy" id="1307839"/>
    <lineage>
        <taxon>Bacteria</taxon>
        <taxon>Pseudomonadati</taxon>
        <taxon>Bacteroidota</taxon>
        <taxon>Bacteroidia</taxon>
        <taxon>Bacteroidales</taxon>
        <taxon>Salinivirgaceae</taxon>
        <taxon>Salinivirga</taxon>
    </lineage>
</organism>
<accession>A0A0S2I4K8</accession>
<evidence type="ECO:0000256" key="7">
    <source>
        <dbReference type="ARBA" id="ARBA00023237"/>
    </source>
</evidence>
<dbReference type="Gene3D" id="2.60.40.1120">
    <property type="entry name" value="Carboxypeptidase-like, regulatory domain"/>
    <property type="match status" value="1"/>
</dbReference>